<feature type="domain" description="ABC transmembrane type-1" evidence="8">
    <location>
        <begin position="76"/>
        <end position="291"/>
    </location>
</feature>
<dbReference type="Pfam" id="PF00528">
    <property type="entry name" value="BPD_transp_1"/>
    <property type="match status" value="1"/>
</dbReference>
<evidence type="ECO:0000256" key="4">
    <source>
        <dbReference type="ARBA" id="ARBA00022692"/>
    </source>
</evidence>
<name>A0A540VJI1_9CHLR</name>
<dbReference type="InParanoid" id="A0A540VJI1"/>
<dbReference type="RefSeq" id="WP_141608902.1">
    <property type="nucleotide sequence ID" value="NZ_VIGC02000005.1"/>
</dbReference>
<evidence type="ECO:0000256" key="5">
    <source>
        <dbReference type="ARBA" id="ARBA00022989"/>
    </source>
</evidence>
<keyword evidence="6 7" id="KW-0472">Membrane</keyword>
<dbReference type="CDD" id="cd06261">
    <property type="entry name" value="TM_PBP2"/>
    <property type="match status" value="1"/>
</dbReference>
<dbReference type="InterPro" id="IPR051393">
    <property type="entry name" value="ABC_transporter_permease"/>
</dbReference>
<reference evidence="9 10" key="1">
    <citation type="submission" date="2019-06" db="EMBL/GenBank/DDBJ databases">
        <title>Genome sequence of Litorilinea aerophila BAA-2444.</title>
        <authorList>
            <person name="Maclea K.S."/>
            <person name="Maurais E.G."/>
            <person name="Iannazzi L.C."/>
        </authorList>
    </citation>
    <scope>NUCLEOTIDE SEQUENCE [LARGE SCALE GENOMIC DNA]</scope>
    <source>
        <strain evidence="9 10">ATCC BAA-2444</strain>
    </source>
</reference>
<evidence type="ECO:0000313" key="10">
    <source>
        <dbReference type="Proteomes" id="UP000317371"/>
    </source>
</evidence>
<dbReference type="PROSITE" id="PS50928">
    <property type="entry name" value="ABC_TM1"/>
    <property type="match status" value="1"/>
</dbReference>
<dbReference type="PANTHER" id="PTHR30193">
    <property type="entry name" value="ABC TRANSPORTER PERMEASE PROTEIN"/>
    <property type="match status" value="1"/>
</dbReference>
<dbReference type="PANTHER" id="PTHR30193:SF37">
    <property type="entry name" value="INNER MEMBRANE ABC TRANSPORTER PERMEASE PROTEIN YCJO"/>
    <property type="match status" value="1"/>
</dbReference>
<dbReference type="InterPro" id="IPR035906">
    <property type="entry name" value="MetI-like_sf"/>
</dbReference>
<feature type="transmembrane region" description="Helical" evidence="7">
    <location>
        <begin position="207"/>
        <end position="232"/>
    </location>
</feature>
<evidence type="ECO:0000256" key="1">
    <source>
        <dbReference type="ARBA" id="ARBA00004651"/>
    </source>
</evidence>
<comment type="caution">
    <text evidence="9">The sequence shown here is derived from an EMBL/GenBank/DDBJ whole genome shotgun (WGS) entry which is preliminary data.</text>
</comment>
<keyword evidence="3" id="KW-1003">Cell membrane</keyword>
<keyword evidence="2 7" id="KW-0813">Transport</keyword>
<keyword evidence="4 7" id="KW-0812">Transmembrane</keyword>
<feature type="transmembrane region" description="Helical" evidence="7">
    <location>
        <begin position="113"/>
        <end position="133"/>
    </location>
</feature>
<dbReference type="Gene3D" id="1.10.3720.10">
    <property type="entry name" value="MetI-like"/>
    <property type="match status" value="1"/>
</dbReference>
<evidence type="ECO:0000259" key="8">
    <source>
        <dbReference type="PROSITE" id="PS50928"/>
    </source>
</evidence>
<feature type="transmembrane region" description="Helical" evidence="7">
    <location>
        <begin position="162"/>
        <end position="186"/>
    </location>
</feature>
<keyword evidence="5 7" id="KW-1133">Transmembrane helix</keyword>
<evidence type="ECO:0000256" key="3">
    <source>
        <dbReference type="ARBA" id="ARBA00022475"/>
    </source>
</evidence>
<comment type="similarity">
    <text evidence="7">Belongs to the binding-protein-dependent transport system permease family.</text>
</comment>
<feature type="transmembrane region" description="Helical" evidence="7">
    <location>
        <begin position="270"/>
        <end position="292"/>
    </location>
</feature>
<evidence type="ECO:0000256" key="2">
    <source>
        <dbReference type="ARBA" id="ARBA00022448"/>
    </source>
</evidence>
<dbReference type="AlphaFoldDB" id="A0A540VJI1"/>
<dbReference type="GO" id="GO:0005886">
    <property type="term" value="C:plasma membrane"/>
    <property type="evidence" value="ECO:0007669"/>
    <property type="project" value="UniProtKB-SubCell"/>
</dbReference>
<evidence type="ECO:0000256" key="6">
    <source>
        <dbReference type="ARBA" id="ARBA00023136"/>
    </source>
</evidence>
<dbReference type="GO" id="GO:0055085">
    <property type="term" value="P:transmembrane transport"/>
    <property type="evidence" value="ECO:0007669"/>
    <property type="project" value="InterPro"/>
</dbReference>
<comment type="subcellular location">
    <subcellularLocation>
        <location evidence="1 7">Cell membrane</location>
        <topology evidence="1 7">Multi-pass membrane protein</topology>
    </subcellularLocation>
</comment>
<evidence type="ECO:0000313" key="9">
    <source>
        <dbReference type="EMBL" id="TQE96917.1"/>
    </source>
</evidence>
<evidence type="ECO:0000256" key="7">
    <source>
        <dbReference type="RuleBase" id="RU363032"/>
    </source>
</evidence>
<protein>
    <submittedName>
        <fullName evidence="9">Sugar ABC transporter permease</fullName>
    </submittedName>
</protein>
<proteinExistence type="inferred from homology"/>
<organism evidence="9 10">
    <name type="scientific">Litorilinea aerophila</name>
    <dbReference type="NCBI Taxonomy" id="1204385"/>
    <lineage>
        <taxon>Bacteria</taxon>
        <taxon>Bacillati</taxon>
        <taxon>Chloroflexota</taxon>
        <taxon>Caldilineae</taxon>
        <taxon>Caldilineales</taxon>
        <taxon>Caldilineaceae</taxon>
        <taxon>Litorilinea</taxon>
    </lineage>
</organism>
<feature type="transmembrane region" description="Helical" evidence="7">
    <location>
        <begin position="12"/>
        <end position="30"/>
    </location>
</feature>
<dbReference type="OrthoDB" id="9809173at2"/>
<dbReference type="Proteomes" id="UP000317371">
    <property type="component" value="Unassembled WGS sequence"/>
</dbReference>
<sequence length="301" mass="34518">MRLTLRQRQVVWAYIFLSVSLVFFVVIRWYPTILAFNISFRDWNVFEAGGPWVGLQNYQEIWADFFKPRSAVRAAFWNTVRYVVLGVPTQMALGLGIAMLLGQIRRFVGFFRAAYFIPYVTSFVAVAFVWNWLYAPQSGLINQILQAFGLPPQPFTKSPNQALPAITAVAVWRSLGFTVIIFLAGLQQIPDIYYEAARIDGANRWQIFWRVTLPLLNPVIVYLSVLQTISFLRMFDLVQNMSEQGQGGPLKSTTTVVLEVYREGFSSYNMGYAAALTVILFFVILLITIFQLRVLSRRVEY</sequence>
<accession>A0A540VJI1</accession>
<keyword evidence="10" id="KW-1185">Reference proteome</keyword>
<dbReference type="EMBL" id="VIGC01000005">
    <property type="protein sequence ID" value="TQE96917.1"/>
    <property type="molecule type" value="Genomic_DNA"/>
</dbReference>
<dbReference type="InterPro" id="IPR000515">
    <property type="entry name" value="MetI-like"/>
</dbReference>
<feature type="transmembrane region" description="Helical" evidence="7">
    <location>
        <begin position="82"/>
        <end position="101"/>
    </location>
</feature>
<gene>
    <name evidence="9" type="ORF">FKZ61_04540</name>
</gene>
<dbReference type="SUPFAM" id="SSF161098">
    <property type="entry name" value="MetI-like"/>
    <property type="match status" value="1"/>
</dbReference>